<evidence type="ECO:0000313" key="2">
    <source>
        <dbReference type="EMBL" id="PMD43031.1"/>
    </source>
</evidence>
<name>A0A2J6RWY4_HYAVF</name>
<proteinExistence type="predicted"/>
<reference evidence="2 3" key="1">
    <citation type="submission" date="2016-04" db="EMBL/GenBank/DDBJ databases">
        <title>A degradative enzymes factory behind the ericoid mycorrhizal symbiosis.</title>
        <authorList>
            <consortium name="DOE Joint Genome Institute"/>
            <person name="Martino E."/>
            <person name="Morin E."/>
            <person name="Grelet G."/>
            <person name="Kuo A."/>
            <person name="Kohler A."/>
            <person name="Daghino S."/>
            <person name="Barry K."/>
            <person name="Choi C."/>
            <person name="Cichocki N."/>
            <person name="Clum A."/>
            <person name="Copeland A."/>
            <person name="Hainaut M."/>
            <person name="Haridas S."/>
            <person name="Labutti K."/>
            <person name="Lindquist E."/>
            <person name="Lipzen A."/>
            <person name="Khouja H.-R."/>
            <person name="Murat C."/>
            <person name="Ohm R."/>
            <person name="Olson A."/>
            <person name="Spatafora J."/>
            <person name="Veneault-Fourrey C."/>
            <person name="Henrissat B."/>
            <person name="Grigoriev I."/>
            <person name="Martin F."/>
            <person name="Perotto S."/>
        </authorList>
    </citation>
    <scope>NUCLEOTIDE SEQUENCE [LARGE SCALE GENOMIC DNA]</scope>
    <source>
        <strain evidence="2 3">F</strain>
    </source>
</reference>
<keyword evidence="1" id="KW-1133">Transmembrane helix</keyword>
<keyword evidence="1" id="KW-0812">Transmembrane</keyword>
<accession>A0A2J6RWY4</accession>
<protein>
    <submittedName>
        <fullName evidence="2">Uncharacterized protein</fullName>
    </submittedName>
</protein>
<dbReference type="EMBL" id="KZ613942">
    <property type="protein sequence ID" value="PMD43031.1"/>
    <property type="molecule type" value="Genomic_DNA"/>
</dbReference>
<dbReference type="OrthoDB" id="3554478at2759"/>
<evidence type="ECO:0000256" key="1">
    <source>
        <dbReference type="SAM" id="Phobius"/>
    </source>
</evidence>
<organism evidence="2 3">
    <name type="scientific">Hyaloscypha variabilis (strain UAMH 11265 / GT02V1 / F)</name>
    <name type="common">Meliniomyces variabilis</name>
    <dbReference type="NCBI Taxonomy" id="1149755"/>
    <lineage>
        <taxon>Eukaryota</taxon>
        <taxon>Fungi</taxon>
        <taxon>Dikarya</taxon>
        <taxon>Ascomycota</taxon>
        <taxon>Pezizomycotina</taxon>
        <taxon>Leotiomycetes</taxon>
        <taxon>Helotiales</taxon>
        <taxon>Hyaloscyphaceae</taxon>
        <taxon>Hyaloscypha</taxon>
        <taxon>Hyaloscypha variabilis</taxon>
    </lineage>
</organism>
<keyword evidence="3" id="KW-1185">Reference proteome</keyword>
<sequence length="138" mass="14483">MGNVSSSLKVGNLGSLANAIDEAKSDPPAILGSLLTHGRNVAASLSNTAIEASPLIGNLLDSFRKYWHKALALLPIPPSVESKFQSWAYGGYTPKGGIFASSTNAGMRGRTPIIYKAAAIAIASFAAFVITYRSWVAK</sequence>
<keyword evidence="1" id="KW-0472">Membrane</keyword>
<feature type="transmembrane region" description="Helical" evidence="1">
    <location>
        <begin position="113"/>
        <end position="135"/>
    </location>
</feature>
<dbReference type="AlphaFoldDB" id="A0A2J6RWY4"/>
<gene>
    <name evidence="2" type="ORF">L207DRAFT_526245</name>
</gene>
<evidence type="ECO:0000313" key="3">
    <source>
        <dbReference type="Proteomes" id="UP000235786"/>
    </source>
</evidence>
<dbReference type="Proteomes" id="UP000235786">
    <property type="component" value="Unassembled WGS sequence"/>
</dbReference>